<dbReference type="EMBL" id="KV441562">
    <property type="protein sequence ID" value="OAF99325.1"/>
    <property type="molecule type" value="Genomic_DNA"/>
</dbReference>
<organism evidence="2 3">
    <name type="scientific">Paraphaeosphaeria sporulosa</name>
    <dbReference type="NCBI Taxonomy" id="1460663"/>
    <lineage>
        <taxon>Eukaryota</taxon>
        <taxon>Fungi</taxon>
        <taxon>Dikarya</taxon>
        <taxon>Ascomycota</taxon>
        <taxon>Pezizomycotina</taxon>
        <taxon>Dothideomycetes</taxon>
        <taxon>Pleosporomycetidae</taxon>
        <taxon>Pleosporales</taxon>
        <taxon>Massarineae</taxon>
        <taxon>Didymosphaeriaceae</taxon>
        <taxon>Paraphaeosphaeria</taxon>
    </lineage>
</organism>
<evidence type="ECO:0000256" key="1">
    <source>
        <dbReference type="SAM" id="Phobius"/>
    </source>
</evidence>
<dbReference type="GeneID" id="28769514"/>
<dbReference type="RefSeq" id="XP_018029691.1">
    <property type="nucleotide sequence ID" value="XM_018186028.1"/>
</dbReference>
<keyword evidence="3" id="KW-1185">Reference proteome</keyword>
<evidence type="ECO:0000313" key="2">
    <source>
        <dbReference type="EMBL" id="OAF99325.1"/>
    </source>
</evidence>
<dbReference type="AlphaFoldDB" id="A0A177BW26"/>
<gene>
    <name evidence="2" type="ORF">CC84DRAFT_393463</name>
</gene>
<feature type="transmembrane region" description="Helical" evidence="1">
    <location>
        <begin position="21"/>
        <end position="41"/>
    </location>
</feature>
<protein>
    <submittedName>
        <fullName evidence="2">Uncharacterized protein</fullName>
    </submittedName>
</protein>
<dbReference type="Proteomes" id="UP000077069">
    <property type="component" value="Unassembled WGS sequence"/>
</dbReference>
<feature type="transmembrane region" description="Helical" evidence="1">
    <location>
        <begin position="71"/>
        <end position="88"/>
    </location>
</feature>
<keyword evidence="1" id="KW-0812">Transmembrane</keyword>
<evidence type="ECO:0000313" key="3">
    <source>
        <dbReference type="Proteomes" id="UP000077069"/>
    </source>
</evidence>
<keyword evidence="1" id="KW-1133">Transmembrane helix</keyword>
<accession>A0A177BW26</accession>
<reference evidence="2 3" key="1">
    <citation type="submission" date="2016-05" db="EMBL/GenBank/DDBJ databases">
        <title>Comparative analysis of secretome profiles of manganese(II)-oxidizing ascomycete fungi.</title>
        <authorList>
            <consortium name="DOE Joint Genome Institute"/>
            <person name="Zeiner C.A."/>
            <person name="Purvine S.O."/>
            <person name="Zink E.M."/>
            <person name="Wu S."/>
            <person name="Pasa-Tolic L."/>
            <person name="Chaput D.L."/>
            <person name="Haridas S."/>
            <person name="Grigoriev I.V."/>
            <person name="Santelli C.M."/>
            <person name="Hansel C.M."/>
        </authorList>
    </citation>
    <scope>NUCLEOTIDE SEQUENCE [LARGE SCALE GENOMIC DNA]</scope>
    <source>
        <strain evidence="2 3">AP3s5-JAC2a</strain>
    </source>
</reference>
<name>A0A177BW26_9PLEO</name>
<dbReference type="InParanoid" id="A0A177BW26"/>
<keyword evidence="1" id="KW-0472">Membrane</keyword>
<proteinExistence type="predicted"/>
<sequence>MSYVRPCASTWSAKSGINGCLSLMLGLSALHWTLFTALLRIQLLAQFSSSQQHALVPRIANHSNNTPMSDVWISNLVVFPVVFPGAFFRV</sequence>